<dbReference type="EMBL" id="SPLM01000004">
    <property type="protein sequence ID" value="TMW67598.1"/>
    <property type="molecule type" value="Genomic_DNA"/>
</dbReference>
<keyword evidence="13" id="KW-0539">Nucleus</keyword>
<keyword evidence="9" id="KW-0378">Hydrolase</keyword>
<dbReference type="Pfam" id="PF00246">
    <property type="entry name" value="Peptidase_M14"/>
    <property type="match status" value="1"/>
</dbReference>
<dbReference type="EC" id="3.4.17.24" evidence="17"/>
<dbReference type="GO" id="GO:0005634">
    <property type="term" value="C:nucleus"/>
    <property type="evidence" value="ECO:0007669"/>
    <property type="project" value="UniProtKB-SubCell"/>
</dbReference>
<keyword evidence="7" id="KW-0645">Protease</keyword>
<evidence type="ECO:0000256" key="19">
    <source>
        <dbReference type="ARBA" id="ARBA00032928"/>
    </source>
</evidence>
<evidence type="ECO:0000256" key="12">
    <source>
        <dbReference type="ARBA" id="ARBA00023212"/>
    </source>
</evidence>
<evidence type="ECO:0000256" key="8">
    <source>
        <dbReference type="ARBA" id="ARBA00022723"/>
    </source>
</evidence>
<keyword evidence="12" id="KW-0206">Cytoskeleton</keyword>
<dbReference type="PANTHER" id="PTHR12756:SF12">
    <property type="entry name" value="CYTOSOLIC CARBOXYPEPTIDASE-LIKE PROTEIN 5"/>
    <property type="match status" value="1"/>
</dbReference>
<feature type="compositionally biased region" description="Basic and acidic residues" evidence="22">
    <location>
        <begin position="580"/>
        <end position="592"/>
    </location>
</feature>
<evidence type="ECO:0000256" key="21">
    <source>
        <dbReference type="PROSITE-ProRule" id="PRU01379"/>
    </source>
</evidence>
<evidence type="ECO:0000256" key="1">
    <source>
        <dbReference type="ARBA" id="ARBA00001947"/>
    </source>
</evidence>
<keyword evidence="11" id="KW-0482">Metalloprotease</keyword>
<evidence type="ECO:0000256" key="14">
    <source>
        <dbReference type="ARBA" id="ARBA00024141"/>
    </source>
</evidence>
<keyword evidence="6" id="KW-0963">Cytoplasm</keyword>
<evidence type="ECO:0000256" key="10">
    <source>
        <dbReference type="ARBA" id="ARBA00022833"/>
    </source>
</evidence>
<dbReference type="PANTHER" id="PTHR12756">
    <property type="entry name" value="CYTOSOLIC CARBOXYPEPTIDASE"/>
    <property type="match status" value="1"/>
</dbReference>
<evidence type="ECO:0000256" key="15">
    <source>
        <dbReference type="ARBA" id="ARBA00024524"/>
    </source>
</evidence>
<feature type="domain" description="Peptidase M14" evidence="23">
    <location>
        <begin position="261"/>
        <end position="573"/>
    </location>
</feature>
<dbReference type="SUPFAM" id="SSF53187">
    <property type="entry name" value="Zn-dependent exopeptidases"/>
    <property type="match status" value="1"/>
</dbReference>
<dbReference type="GO" id="GO:0030496">
    <property type="term" value="C:midbody"/>
    <property type="evidence" value="ECO:0007669"/>
    <property type="project" value="UniProtKB-SubCell"/>
</dbReference>
<evidence type="ECO:0000256" key="17">
    <source>
        <dbReference type="ARBA" id="ARBA00026108"/>
    </source>
</evidence>
<comment type="catalytic activity">
    <reaction evidence="16">
        <text>C-terminal L-alpha-aminoacyl-L-glutamyl-[tubulin] + H2O = C-terminal L-alpha-aminoacyl-[tubulin] + L-glutamate</text>
        <dbReference type="Rhea" id="RHEA:63796"/>
        <dbReference type="Rhea" id="RHEA-COMP:16436"/>
        <dbReference type="Rhea" id="RHEA-COMP:16437"/>
        <dbReference type="ChEBI" id="CHEBI:15377"/>
        <dbReference type="ChEBI" id="CHEBI:29985"/>
        <dbReference type="ChEBI" id="CHEBI:90782"/>
        <dbReference type="ChEBI" id="CHEBI:149556"/>
        <dbReference type="EC" id="3.4.17.24"/>
    </reaction>
    <physiologicalReaction direction="left-to-right" evidence="16">
        <dbReference type="Rhea" id="RHEA:63797"/>
    </physiologicalReaction>
</comment>
<keyword evidence="25" id="KW-1185">Reference proteome</keyword>
<evidence type="ECO:0000256" key="16">
    <source>
        <dbReference type="ARBA" id="ARBA00024627"/>
    </source>
</evidence>
<dbReference type="CDD" id="cd06236">
    <property type="entry name" value="M14_AGBL5_like"/>
    <property type="match status" value="1"/>
</dbReference>
<feature type="active site" description="Proton donor/acceptor" evidence="21">
    <location>
        <position position="550"/>
    </location>
</feature>
<dbReference type="InterPro" id="IPR000834">
    <property type="entry name" value="Peptidase_M14"/>
</dbReference>
<accession>A0A8K1CSP2</accession>
<dbReference type="Gene3D" id="2.60.40.3120">
    <property type="match status" value="1"/>
</dbReference>
<reference evidence="24" key="1">
    <citation type="submission" date="2019-03" db="EMBL/GenBank/DDBJ databases">
        <title>Long read genome sequence of the mycoparasitic Pythium oligandrum ATCC 38472 isolated from sugarbeet rhizosphere.</title>
        <authorList>
            <person name="Gaulin E."/>
        </authorList>
    </citation>
    <scope>NUCLEOTIDE SEQUENCE</scope>
    <source>
        <strain evidence="24">ATCC 38472_TT</strain>
    </source>
</reference>
<dbReference type="OrthoDB" id="10253041at2759"/>
<comment type="caution">
    <text evidence="24">The sequence shown here is derived from an EMBL/GenBank/DDBJ whole genome shotgun (WGS) entry which is preliminary data.</text>
</comment>
<dbReference type="SMART" id="SM00631">
    <property type="entry name" value="Zn_pept"/>
    <property type="match status" value="1"/>
</dbReference>
<dbReference type="GO" id="GO:0004181">
    <property type="term" value="F:metallocarboxypeptidase activity"/>
    <property type="evidence" value="ECO:0007669"/>
    <property type="project" value="InterPro"/>
</dbReference>
<evidence type="ECO:0000313" key="24">
    <source>
        <dbReference type="EMBL" id="TMW67598.1"/>
    </source>
</evidence>
<feature type="region of interest" description="Disordered" evidence="22">
    <location>
        <begin position="111"/>
        <end position="133"/>
    </location>
</feature>
<evidence type="ECO:0000256" key="13">
    <source>
        <dbReference type="ARBA" id="ARBA00023242"/>
    </source>
</evidence>
<dbReference type="GO" id="GO:0008270">
    <property type="term" value="F:zinc ion binding"/>
    <property type="evidence" value="ECO:0007669"/>
    <property type="project" value="InterPro"/>
</dbReference>
<evidence type="ECO:0000256" key="4">
    <source>
        <dbReference type="ARBA" id="ARBA00004214"/>
    </source>
</evidence>
<dbReference type="Proteomes" id="UP000794436">
    <property type="component" value="Unassembled WGS sequence"/>
</dbReference>
<dbReference type="InterPro" id="IPR050821">
    <property type="entry name" value="Cytosolic_carboxypeptidase"/>
</dbReference>
<dbReference type="InterPro" id="IPR040626">
    <property type="entry name" value="Pepdidase_M14_N"/>
</dbReference>
<protein>
    <recommendedName>
        <fullName evidence="14">Cytosolic carboxypeptidase-like protein 5</fullName>
        <ecNumber evidence="17">3.4.17.24</ecNumber>
    </recommendedName>
    <alternativeName>
        <fullName evidence="19">ATP/GTP-binding protein-like 5</fullName>
    </alternativeName>
    <alternativeName>
        <fullName evidence="18">Protein deglutamylase CCP5</fullName>
    </alternativeName>
</protein>
<dbReference type="AlphaFoldDB" id="A0A8K1CSP2"/>
<dbReference type="Pfam" id="PF18027">
    <property type="entry name" value="Pepdidase_M14_N"/>
    <property type="match status" value="1"/>
</dbReference>
<keyword evidence="10" id="KW-0862">Zinc</keyword>
<dbReference type="Gene3D" id="3.40.630.10">
    <property type="entry name" value="Zn peptidases"/>
    <property type="match status" value="1"/>
</dbReference>
<evidence type="ECO:0000256" key="9">
    <source>
        <dbReference type="ARBA" id="ARBA00022801"/>
    </source>
</evidence>
<evidence type="ECO:0000256" key="2">
    <source>
        <dbReference type="ARBA" id="ARBA00004123"/>
    </source>
</evidence>
<feature type="region of interest" description="Disordered" evidence="22">
    <location>
        <begin position="560"/>
        <end position="599"/>
    </location>
</feature>
<proteinExistence type="inferred from homology"/>
<comment type="catalytic activity">
    <reaction evidence="20">
        <text>gamma-L-glutamyl-L-glutamyl-[protein] + H2O = L-glutamyl-[protein] + L-glutamate</text>
        <dbReference type="Rhea" id="RHEA:60152"/>
        <dbReference type="Rhea" id="RHEA-COMP:10208"/>
        <dbReference type="Rhea" id="RHEA-COMP:15517"/>
        <dbReference type="ChEBI" id="CHEBI:15377"/>
        <dbReference type="ChEBI" id="CHEBI:29973"/>
        <dbReference type="ChEBI" id="CHEBI:29985"/>
        <dbReference type="ChEBI" id="CHEBI:143622"/>
    </reaction>
    <physiologicalReaction direction="left-to-right" evidence="20">
        <dbReference type="Rhea" id="RHEA:60153"/>
    </physiologicalReaction>
</comment>
<evidence type="ECO:0000313" key="25">
    <source>
        <dbReference type="Proteomes" id="UP000794436"/>
    </source>
</evidence>
<evidence type="ECO:0000256" key="6">
    <source>
        <dbReference type="ARBA" id="ARBA00022490"/>
    </source>
</evidence>
<keyword evidence="8" id="KW-0479">Metal-binding</keyword>
<sequence length="698" mass="77718">MSQITSPYFKWSMRRAPPGETVACRVNMRVPEPQLMCEGHGKTLHAFPDDGVSFDSRFDGGNLRNVTRKSRDAFHLTLAEDASAYGISTGYTTWFYFEMKVDCQVNTDPAATSLDGQAPPPAPVKDKKPSVKTGSMREIELVLLNMNNQRGLYTNGYTAMYCVVDASREEANGAVDTEELFENERNWSRIPTPIQMEKYVLSPDDAQSAGKAAQDDEDEGEGSHTTLTGPQLPRKPETKMKITFRHHVQFSTERVRFAFCYPYTYTKLQRQLALLDRRYGSETTEKSVYYHRDLLTYSLGGLSIELLTISSTDYMLDGYSPSLPDLFPSTECTQRARAFDPQKKKTVLISARVHPGETPANFILDGMLRLLLHPTDESAASLRRHFVFKIIPMLNPDGVCQGYYRTDTRGVNLNRVYESPTLENEPAVFATRQLLLSIASQHGEPARDDVIYLDLHAHSNHRGCFVYGNNLLGDDTNKDGDVTSQVQTQLYARLSALNSPFFDYAACSFDAQNMTRRDVRDNNNATTSRQGSSRVALYLATGLTYVYTIECNYNEGRRRVDTGASTKSASSRQLVPTKATKTEPRPKTEQSRKTAASMDKIQRHAPAPGGRLFMKFSPLEWNDVGIGCLLALLDLFQLPGRAGAVAASPYRIVDAIKKSLHAELRGEKPSSSGKPEVGQDEGKVKGKSGSSRSLAAKM</sequence>
<evidence type="ECO:0000256" key="7">
    <source>
        <dbReference type="ARBA" id="ARBA00022670"/>
    </source>
</evidence>
<evidence type="ECO:0000256" key="18">
    <source>
        <dbReference type="ARBA" id="ARBA00032753"/>
    </source>
</evidence>
<dbReference type="GO" id="GO:0006508">
    <property type="term" value="P:proteolysis"/>
    <property type="evidence" value="ECO:0007669"/>
    <property type="project" value="UniProtKB-KW"/>
</dbReference>
<evidence type="ECO:0000256" key="20">
    <source>
        <dbReference type="ARBA" id="ARBA00047714"/>
    </source>
</evidence>
<evidence type="ECO:0000256" key="5">
    <source>
        <dbReference type="ARBA" id="ARBA00005988"/>
    </source>
</evidence>
<dbReference type="PROSITE" id="PS52035">
    <property type="entry name" value="PEPTIDASE_M14"/>
    <property type="match status" value="1"/>
</dbReference>
<organism evidence="24 25">
    <name type="scientific">Pythium oligandrum</name>
    <name type="common">Mycoparasitic fungus</name>
    <dbReference type="NCBI Taxonomy" id="41045"/>
    <lineage>
        <taxon>Eukaryota</taxon>
        <taxon>Sar</taxon>
        <taxon>Stramenopiles</taxon>
        <taxon>Oomycota</taxon>
        <taxon>Peronosporomycetes</taxon>
        <taxon>Pythiales</taxon>
        <taxon>Pythiaceae</taxon>
        <taxon>Pythium</taxon>
    </lineage>
</organism>
<feature type="compositionally biased region" description="Basic and acidic residues" evidence="22">
    <location>
        <begin position="124"/>
        <end position="133"/>
    </location>
</feature>
<gene>
    <name evidence="24" type="ORF">Poli38472_011218</name>
</gene>
<comment type="catalytic activity">
    <reaction evidence="15">
        <text>C-terminal L-alpha-aminoacyl-L-glutamyl-L-glutamyl-[tubulin] + H2O = C-terminal L-alpha-aminoacyl-L-glutamyl-[tubulin] + L-glutamate</text>
        <dbReference type="Rhea" id="RHEA:63792"/>
        <dbReference type="Rhea" id="RHEA-COMP:16435"/>
        <dbReference type="Rhea" id="RHEA-COMP:16436"/>
        <dbReference type="ChEBI" id="CHEBI:15377"/>
        <dbReference type="ChEBI" id="CHEBI:29985"/>
        <dbReference type="ChEBI" id="CHEBI:149555"/>
        <dbReference type="ChEBI" id="CHEBI:149556"/>
        <dbReference type="EC" id="3.4.17.24"/>
    </reaction>
    <physiologicalReaction direction="left-to-right" evidence="15">
        <dbReference type="Rhea" id="RHEA:63793"/>
    </physiologicalReaction>
</comment>
<evidence type="ECO:0000259" key="23">
    <source>
        <dbReference type="PROSITE" id="PS52035"/>
    </source>
</evidence>
<dbReference type="GO" id="GO:0005819">
    <property type="term" value="C:spindle"/>
    <property type="evidence" value="ECO:0007669"/>
    <property type="project" value="UniProtKB-SubCell"/>
</dbReference>
<feature type="compositionally biased region" description="Polar residues" evidence="22">
    <location>
        <begin position="563"/>
        <end position="574"/>
    </location>
</feature>
<comment type="cofactor">
    <cofactor evidence="1">
        <name>Zn(2+)</name>
        <dbReference type="ChEBI" id="CHEBI:29105"/>
    </cofactor>
</comment>
<evidence type="ECO:0000256" key="11">
    <source>
        <dbReference type="ARBA" id="ARBA00023049"/>
    </source>
</evidence>
<feature type="region of interest" description="Disordered" evidence="22">
    <location>
        <begin position="204"/>
        <end position="236"/>
    </location>
</feature>
<comment type="similarity">
    <text evidence="5 21">Belongs to the peptidase M14 family.</text>
</comment>
<name>A0A8K1CSP2_PYTOL</name>
<feature type="region of interest" description="Disordered" evidence="22">
    <location>
        <begin position="663"/>
        <end position="698"/>
    </location>
</feature>
<dbReference type="InterPro" id="IPR034286">
    <property type="entry name" value="M14_AGBL5-like"/>
</dbReference>
<comment type="subcellular location">
    <subcellularLocation>
        <location evidence="3">Cytoplasm</location>
        <location evidence="3">Cytoskeleton</location>
        <location evidence="3">Spindle</location>
    </subcellularLocation>
    <subcellularLocation>
        <location evidence="4">Midbody</location>
    </subcellularLocation>
    <subcellularLocation>
        <location evidence="2">Nucleus</location>
    </subcellularLocation>
</comment>
<evidence type="ECO:0000256" key="3">
    <source>
        <dbReference type="ARBA" id="ARBA00004186"/>
    </source>
</evidence>
<evidence type="ECO:0000256" key="22">
    <source>
        <dbReference type="SAM" id="MobiDB-lite"/>
    </source>
</evidence>